<proteinExistence type="predicted"/>
<dbReference type="SUPFAM" id="SSF52058">
    <property type="entry name" value="L domain-like"/>
    <property type="match status" value="1"/>
</dbReference>
<keyword evidence="1" id="KW-0812">Transmembrane</keyword>
<keyword evidence="1" id="KW-1133">Transmembrane helix</keyword>
<dbReference type="Gene3D" id="3.80.10.10">
    <property type="entry name" value="Ribonuclease Inhibitor"/>
    <property type="match status" value="1"/>
</dbReference>
<organism evidence="2 3">
    <name type="scientific">Panagrolaimus superbus</name>
    <dbReference type="NCBI Taxonomy" id="310955"/>
    <lineage>
        <taxon>Eukaryota</taxon>
        <taxon>Metazoa</taxon>
        <taxon>Ecdysozoa</taxon>
        <taxon>Nematoda</taxon>
        <taxon>Chromadorea</taxon>
        <taxon>Rhabditida</taxon>
        <taxon>Tylenchina</taxon>
        <taxon>Panagrolaimomorpha</taxon>
        <taxon>Panagrolaimoidea</taxon>
        <taxon>Panagrolaimidae</taxon>
        <taxon>Panagrolaimus</taxon>
    </lineage>
</organism>
<feature type="transmembrane region" description="Helical" evidence="1">
    <location>
        <begin position="154"/>
        <end position="175"/>
    </location>
</feature>
<protein>
    <submittedName>
        <fullName evidence="3">Uncharacterized protein</fullName>
    </submittedName>
</protein>
<sequence length="188" mass="21381">MAVSYNLKSIEDCTFCNNPNLKAIDFGMSKELSFLHENAFGAISNGVIPEIEEFDVEGSNISILHENLLNWKNVKMLAITDTTFACNCSMAWLFNDLLSNNSIYESKLIALSHSRHLKHRFGCLGPPPTTSNHTHPYTIVEIFASCKISTSINYFWYFLVFIAFICVLLSIGIYVNRPRLENFYTQMS</sequence>
<reference evidence="3" key="1">
    <citation type="submission" date="2022-11" db="UniProtKB">
        <authorList>
            <consortium name="WormBaseParasite"/>
        </authorList>
    </citation>
    <scope>IDENTIFICATION</scope>
</reference>
<dbReference type="WBParaSite" id="PSU_v2.g6718.t1">
    <property type="protein sequence ID" value="PSU_v2.g6718.t1"/>
    <property type="gene ID" value="PSU_v2.g6718"/>
</dbReference>
<keyword evidence="1" id="KW-0472">Membrane</keyword>
<name>A0A914Z1Y7_9BILA</name>
<dbReference type="InterPro" id="IPR032675">
    <property type="entry name" value="LRR_dom_sf"/>
</dbReference>
<evidence type="ECO:0000313" key="2">
    <source>
        <dbReference type="Proteomes" id="UP000887577"/>
    </source>
</evidence>
<evidence type="ECO:0000256" key="1">
    <source>
        <dbReference type="SAM" id="Phobius"/>
    </source>
</evidence>
<dbReference type="AlphaFoldDB" id="A0A914Z1Y7"/>
<accession>A0A914Z1Y7</accession>
<dbReference type="Proteomes" id="UP000887577">
    <property type="component" value="Unplaced"/>
</dbReference>
<keyword evidence="2" id="KW-1185">Reference proteome</keyword>
<evidence type="ECO:0000313" key="3">
    <source>
        <dbReference type="WBParaSite" id="PSU_v2.g6718.t1"/>
    </source>
</evidence>